<comment type="similarity">
    <text evidence="2 4">Belongs to the nucleoporin interacting component (NIC) family.</text>
</comment>
<keyword evidence="4" id="KW-0653">Protein transport</keyword>
<evidence type="ECO:0000256" key="1">
    <source>
        <dbReference type="ARBA" id="ARBA00004259"/>
    </source>
</evidence>
<dbReference type="OrthoDB" id="1918363at2759"/>
<dbReference type="PANTHER" id="PTHR11225">
    <property type="entry name" value="NUCLEAR PORE COMPLEX PROTEIN NUP93 NUCLEOPORIN NUP93 DEAD EYE PROTEIN"/>
    <property type="match status" value="1"/>
</dbReference>
<dbReference type="PANTHER" id="PTHR11225:SF4">
    <property type="entry name" value="NUCLEAR PORE COMPLEX PROTEIN NUP93"/>
    <property type="match status" value="1"/>
</dbReference>
<keyword evidence="4" id="KW-0509">mRNA transport</keyword>
<dbReference type="GO" id="GO:0006606">
    <property type="term" value="P:protein import into nucleus"/>
    <property type="evidence" value="ECO:0007669"/>
    <property type="project" value="TreeGrafter"/>
</dbReference>
<dbReference type="GO" id="GO:0005643">
    <property type="term" value="C:nuclear pore"/>
    <property type="evidence" value="ECO:0007669"/>
    <property type="project" value="UniProtKB-SubCell"/>
</dbReference>
<dbReference type="GO" id="GO:0016973">
    <property type="term" value="P:poly(A)+ mRNA export from nucleus"/>
    <property type="evidence" value="ECO:0007669"/>
    <property type="project" value="TreeGrafter"/>
</dbReference>
<comment type="subcellular location">
    <subcellularLocation>
        <location evidence="1">Nucleus envelope</location>
    </subcellularLocation>
    <subcellularLocation>
        <location evidence="4">Nucleus</location>
        <location evidence="4">Nuclear pore complex</location>
    </subcellularLocation>
</comment>
<proteinExistence type="inferred from homology"/>
<evidence type="ECO:0000313" key="6">
    <source>
        <dbReference type="Proteomes" id="UP000035740"/>
    </source>
</evidence>
<gene>
    <name evidence="5" type="ORF">BVRB_029800</name>
</gene>
<dbReference type="GO" id="GO:0017056">
    <property type="term" value="F:structural constituent of nuclear pore"/>
    <property type="evidence" value="ECO:0007669"/>
    <property type="project" value="InterPro"/>
</dbReference>
<feature type="non-terminal residue" evidence="5">
    <location>
        <position position="192"/>
    </location>
</feature>
<keyword evidence="4" id="KW-0906">Nuclear pore complex</keyword>
<accession>A0A0J8AXQ3</accession>
<dbReference type="AlphaFoldDB" id="A0A0J8AXQ3"/>
<dbReference type="InterPro" id="IPR007231">
    <property type="entry name" value="Nucleoporin_int_Nup93/Nic96"/>
</dbReference>
<evidence type="ECO:0000256" key="2">
    <source>
        <dbReference type="ARBA" id="ARBA00010186"/>
    </source>
</evidence>
<keyword evidence="4" id="KW-0811">Translocation</keyword>
<evidence type="ECO:0000256" key="3">
    <source>
        <dbReference type="ARBA" id="ARBA00023242"/>
    </source>
</evidence>
<sequence>FPAAVVYLLTNSKFRTDAVHFAIALDELGLLLPRDIQEAERQTISADIEIILRDYVIDNPQSLVDVETAMRYLALVADRHPDVFDHLFVRMLIGNAPPMDQIETIRKLVNKDSGLARDYVTNDRVDKLCLTAAQTAVNDQSYLVACQLYQFAEPQPQEQYARTLIRLIDIHMLSLSSPIRQMALDRARAVLD</sequence>
<protein>
    <recommendedName>
        <fullName evidence="4">Nuclear pore protein</fullName>
    </recommendedName>
</protein>
<name>A0A0J8AXQ3_BETVV</name>
<keyword evidence="4" id="KW-0813">Transport</keyword>
<organism evidence="5 6">
    <name type="scientific">Beta vulgaris subsp. vulgaris</name>
    <name type="common">Beet</name>
    <dbReference type="NCBI Taxonomy" id="3555"/>
    <lineage>
        <taxon>Eukaryota</taxon>
        <taxon>Viridiplantae</taxon>
        <taxon>Streptophyta</taxon>
        <taxon>Embryophyta</taxon>
        <taxon>Tracheophyta</taxon>
        <taxon>Spermatophyta</taxon>
        <taxon>Magnoliopsida</taxon>
        <taxon>eudicotyledons</taxon>
        <taxon>Gunneridae</taxon>
        <taxon>Pentapetalae</taxon>
        <taxon>Caryophyllales</taxon>
        <taxon>Chenopodiaceae</taxon>
        <taxon>Betoideae</taxon>
        <taxon>Beta</taxon>
    </lineage>
</organism>
<reference evidence="5 6" key="1">
    <citation type="journal article" date="2014" name="Nature">
        <title>The genome of the recently domesticated crop plant sugar beet (Beta vulgaris).</title>
        <authorList>
            <person name="Dohm J.C."/>
            <person name="Minoche A.E."/>
            <person name="Holtgrawe D."/>
            <person name="Capella-Gutierrez S."/>
            <person name="Zakrzewski F."/>
            <person name="Tafer H."/>
            <person name="Rupp O."/>
            <person name="Sorensen T.R."/>
            <person name="Stracke R."/>
            <person name="Reinhardt R."/>
            <person name="Goesmann A."/>
            <person name="Kraft T."/>
            <person name="Schulz B."/>
            <person name="Stadler P.F."/>
            <person name="Schmidt T."/>
            <person name="Gabaldon T."/>
            <person name="Lehrach H."/>
            <person name="Weisshaar B."/>
            <person name="Himmelbauer H."/>
        </authorList>
    </citation>
    <scope>NUCLEOTIDE SEQUENCE [LARGE SCALE GENOMIC DNA]</scope>
    <source>
        <tissue evidence="5">Taproot</tissue>
    </source>
</reference>
<dbReference type="Proteomes" id="UP000035740">
    <property type="component" value="Unassembled WGS sequence"/>
</dbReference>
<feature type="non-terminal residue" evidence="5">
    <location>
        <position position="1"/>
    </location>
</feature>
<dbReference type="EMBL" id="KQ100937">
    <property type="protein sequence ID" value="KMS93604.1"/>
    <property type="molecule type" value="Genomic_DNA"/>
</dbReference>
<keyword evidence="3 4" id="KW-0539">Nucleus</keyword>
<evidence type="ECO:0000256" key="4">
    <source>
        <dbReference type="RuleBase" id="RU364035"/>
    </source>
</evidence>
<keyword evidence="6" id="KW-1185">Reference proteome</keyword>
<evidence type="ECO:0000313" key="5">
    <source>
        <dbReference type="EMBL" id="KMS93604.1"/>
    </source>
</evidence>
<keyword evidence="4" id="KW-0472">Membrane</keyword>
<dbReference type="Gramene" id="KMS93604">
    <property type="protein sequence ID" value="KMS93604"/>
    <property type="gene ID" value="BVRB_029800"/>
</dbReference>
<dbReference type="Pfam" id="PF04097">
    <property type="entry name" value="Nic96"/>
    <property type="match status" value="1"/>
</dbReference>